<evidence type="ECO:0000256" key="1">
    <source>
        <dbReference type="SAM" id="Phobius"/>
    </source>
</evidence>
<reference evidence="2 3" key="1">
    <citation type="journal article" date="2012" name="J. Bacteriol.">
        <title>Complete genome sequence of Mycoplasma haemocanis strain Illinois.</title>
        <authorList>
            <person name="do Nascimento N.C."/>
            <person name="Guimaraes A.M."/>
            <person name="Santos A.P."/>
            <person name="Sanmiguel P.J."/>
            <person name="Messick J.B."/>
        </authorList>
    </citation>
    <scope>NUCLEOTIDE SEQUENCE [LARGE SCALE GENOMIC DNA]</scope>
    <source>
        <strain evidence="2 3">Illinois</strain>
    </source>
</reference>
<keyword evidence="1" id="KW-1133">Transmembrane helix</keyword>
<evidence type="ECO:0000313" key="3">
    <source>
        <dbReference type="Proteomes" id="UP000009135"/>
    </source>
</evidence>
<dbReference type="AlphaFoldDB" id="H6N652"/>
<dbReference type="KEGG" id="mhe:MHC_01290"/>
<protein>
    <submittedName>
        <fullName evidence="2">Uncharacterized protein</fullName>
    </submittedName>
</protein>
<gene>
    <name evidence="2" type="ordered locus">MHC_01290</name>
</gene>
<dbReference type="OrthoDB" id="9831304at2"/>
<evidence type="ECO:0000313" key="2">
    <source>
        <dbReference type="EMBL" id="AEW45124.1"/>
    </source>
</evidence>
<proteinExistence type="predicted"/>
<dbReference type="Proteomes" id="UP000009135">
    <property type="component" value="Chromosome"/>
</dbReference>
<dbReference type="HOGENOM" id="CLU_1516270_0_0_14"/>
<organism evidence="2 3">
    <name type="scientific">Mycoplasma haemocanis (strain Illinois)</name>
    <dbReference type="NCBI Taxonomy" id="1111676"/>
    <lineage>
        <taxon>Bacteria</taxon>
        <taxon>Bacillati</taxon>
        <taxon>Mycoplasmatota</taxon>
        <taxon>Mollicutes</taxon>
        <taxon>Mycoplasmataceae</taxon>
        <taxon>Mycoplasma</taxon>
    </lineage>
</organism>
<keyword evidence="3" id="KW-1185">Reference proteome</keyword>
<keyword evidence="1" id="KW-0812">Transmembrane</keyword>
<feature type="transmembrane region" description="Helical" evidence="1">
    <location>
        <begin position="78"/>
        <end position="98"/>
    </location>
</feature>
<name>H6N652_MYCHN</name>
<dbReference type="STRING" id="1111676.MHC_01290"/>
<keyword evidence="1" id="KW-0472">Membrane</keyword>
<feature type="transmembrane region" description="Helical" evidence="1">
    <location>
        <begin position="46"/>
        <end position="63"/>
    </location>
</feature>
<dbReference type="EMBL" id="CP003199">
    <property type="protein sequence ID" value="AEW45124.1"/>
    <property type="molecule type" value="Genomic_DNA"/>
</dbReference>
<accession>H6N652</accession>
<sequence length="177" mass="20596">MSKLYFLQAKSKVKKAYADAQVALNKNRFSNKFGNRVRDLVGFWKMYIYIQLAETFLKFFFLFQPKPTLYTLFDSNKAMVIISMGAYFFLMMPLFLVINSMDAYKTIMTLYAVDGSNEVDKSKLNEYQTALGCIITGLIVSRLGSNIVFLTADIVMLMFKFVFYKRTLEYTEYSSLR</sequence>